<dbReference type="Gene3D" id="3.40.190.290">
    <property type="match status" value="1"/>
</dbReference>
<protein>
    <recommendedName>
        <fullName evidence="5">HTH lysR-type domain-containing protein</fullName>
    </recommendedName>
</protein>
<evidence type="ECO:0000313" key="6">
    <source>
        <dbReference type="EMBL" id="ODA35979.1"/>
    </source>
</evidence>
<evidence type="ECO:0000256" key="2">
    <source>
        <dbReference type="ARBA" id="ARBA00023015"/>
    </source>
</evidence>
<dbReference type="PROSITE" id="PS50931">
    <property type="entry name" value="HTH_LYSR"/>
    <property type="match status" value="1"/>
</dbReference>
<evidence type="ECO:0000313" key="7">
    <source>
        <dbReference type="Proteomes" id="UP000094936"/>
    </source>
</evidence>
<dbReference type="GO" id="GO:0003700">
    <property type="term" value="F:DNA-binding transcription factor activity"/>
    <property type="evidence" value="ECO:0007669"/>
    <property type="project" value="InterPro"/>
</dbReference>
<sequence length="297" mass="33047">MNWQAVNFDWNHIKAFLLTVEQGSLSAAAKTLQVAQPTLSRQMAALEKSLGIVLFERVGKGIEPTPQALALVEHVKTMAEAASALSLSAMGQTSSIAGTVRISCMVMSAFELSPVLKQLHQQYPNLQLDIMGTDHSSDLKRREADIAIRAYQPTEPDLIAKRLCDFELGLYATKSYAQELGFPETIADLTQAQFIGFTDGRDQFREQLHSKGIYVTDAQIMLRANSHFAHWALAQQGLGVGVMFTNVAQQCEHMVRLCPDQVVFEGQYWLVVHRELHTSRRVRVVFDHLYKTLGGSG</sequence>
<dbReference type="Proteomes" id="UP000094936">
    <property type="component" value="Unassembled WGS sequence"/>
</dbReference>
<comment type="caution">
    <text evidence="6">The sequence shown here is derived from an EMBL/GenBank/DDBJ whole genome shotgun (WGS) entry which is preliminary data.</text>
</comment>
<keyword evidence="7" id="KW-1185">Reference proteome</keyword>
<evidence type="ECO:0000256" key="1">
    <source>
        <dbReference type="ARBA" id="ARBA00009437"/>
    </source>
</evidence>
<keyword evidence="4" id="KW-0804">Transcription</keyword>
<dbReference type="Gene3D" id="1.10.10.10">
    <property type="entry name" value="Winged helix-like DNA-binding domain superfamily/Winged helix DNA-binding domain"/>
    <property type="match status" value="1"/>
</dbReference>
<dbReference type="GO" id="GO:0006351">
    <property type="term" value="P:DNA-templated transcription"/>
    <property type="evidence" value="ECO:0007669"/>
    <property type="project" value="TreeGrafter"/>
</dbReference>
<dbReference type="Pfam" id="PF03466">
    <property type="entry name" value="LysR_substrate"/>
    <property type="match status" value="1"/>
</dbReference>
<reference evidence="6 7" key="1">
    <citation type="submission" date="2016-05" db="EMBL/GenBank/DDBJ databases">
        <title>Genomic Taxonomy of the Vibrionaceae.</title>
        <authorList>
            <person name="Gomez-Gil B."/>
            <person name="Enciso-Ibarra J."/>
        </authorList>
    </citation>
    <scope>NUCLEOTIDE SEQUENCE [LARGE SCALE GENOMIC DNA]</scope>
    <source>
        <strain evidence="6 7">CAIM 1920</strain>
    </source>
</reference>
<dbReference type="InterPro" id="IPR036388">
    <property type="entry name" value="WH-like_DNA-bd_sf"/>
</dbReference>
<evidence type="ECO:0000259" key="5">
    <source>
        <dbReference type="PROSITE" id="PS50931"/>
    </source>
</evidence>
<name>A0A1C3ERU9_9GAMM</name>
<dbReference type="InterPro" id="IPR036390">
    <property type="entry name" value="WH_DNA-bd_sf"/>
</dbReference>
<dbReference type="InterPro" id="IPR000847">
    <property type="entry name" value="LysR_HTH_N"/>
</dbReference>
<dbReference type="EMBL" id="LYBM01000002">
    <property type="protein sequence ID" value="ODA35979.1"/>
    <property type="molecule type" value="Genomic_DNA"/>
</dbReference>
<accession>A0A1C3ERU9</accession>
<comment type="similarity">
    <text evidence="1">Belongs to the LysR transcriptional regulatory family.</text>
</comment>
<dbReference type="InterPro" id="IPR005119">
    <property type="entry name" value="LysR_subst-bd"/>
</dbReference>
<dbReference type="STRING" id="1080227.A8L45_02180"/>
<dbReference type="InterPro" id="IPR058163">
    <property type="entry name" value="LysR-type_TF_proteobact-type"/>
</dbReference>
<dbReference type="PANTHER" id="PTHR30537">
    <property type="entry name" value="HTH-TYPE TRANSCRIPTIONAL REGULATOR"/>
    <property type="match status" value="1"/>
</dbReference>
<dbReference type="GO" id="GO:0043565">
    <property type="term" value="F:sequence-specific DNA binding"/>
    <property type="evidence" value="ECO:0007669"/>
    <property type="project" value="TreeGrafter"/>
</dbReference>
<dbReference type="Pfam" id="PF00126">
    <property type="entry name" value="HTH_1"/>
    <property type="match status" value="1"/>
</dbReference>
<dbReference type="AlphaFoldDB" id="A0A1C3ERU9"/>
<keyword evidence="3" id="KW-0238">DNA-binding</keyword>
<feature type="domain" description="HTH lysR-type" evidence="5">
    <location>
        <begin position="8"/>
        <end position="65"/>
    </location>
</feature>
<dbReference type="PRINTS" id="PR00039">
    <property type="entry name" value="HTHLYSR"/>
</dbReference>
<gene>
    <name evidence="6" type="ORF">A8L45_02180</name>
</gene>
<dbReference type="SUPFAM" id="SSF53850">
    <property type="entry name" value="Periplasmic binding protein-like II"/>
    <property type="match status" value="1"/>
</dbReference>
<organism evidence="6 7">
    <name type="scientific">Veronia pacifica</name>
    <dbReference type="NCBI Taxonomy" id="1080227"/>
    <lineage>
        <taxon>Bacteria</taxon>
        <taxon>Pseudomonadati</taxon>
        <taxon>Pseudomonadota</taxon>
        <taxon>Gammaproteobacteria</taxon>
        <taxon>Vibrionales</taxon>
        <taxon>Vibrionaceae</taxon>
        <taxon>Veronia</taxon>
    </lineage>
</organism>
<dbReference type="SUPFAM" id="SSF46785">
    <property type="entry name" value="Winged helix' DNA-binding domain"/>
    <property type="match status" value="1"/>
</dbReference>
<evidence type="ECO:0000256" key="4">
    <source>
        <dbReference type="ARBA" id="ARBA00023163"/>
    </source>
</evidence>
<proteinExistence type="inferred from homology"/>
<evidence type="ECO:0000256" key="3">
    <source>
        <dbReference type="ARBA" id="ARBA00023125"/>
    </source>
</evidence>
<dbReference type="PANTHER" id="PTHR30537:SF3">
    <property type="entry name" value="TRANSCRIPTIONAL REGULATORY PROTEIN"/>
    <property type="match status" value="1"/>
</dbReference>
<keyword evidence="2" id="KW-0805">Transcription regulation</keyword>